<evidence type="ECO:0000313" key="1">
    <source>
        <dbReference type="EMBL" id="CCF07387.1"/>
    </source>
</evidence>
<name>L8B9H5_PHLRA</name>
<organism evidence="1">
    <name type="scientific">Phlebia radiata</name>
    <name type="common">White-rot fungus</name>
    <dbReference type="NCBI Taxonomy" id="5308"/>
    <lineage>
        <taxon>Eukaryota</taxon>
        <taxon>Fungi</taxon>
        <taxon>Dikarya</taxon>
        <taxon>Basidiomycota</taxon>
        <taxon>Agaricomycotina</taxon>
        <taxon>Agaricomycetes</taxon>
        <taxon>Polyporales</taxon>
        <taxon>Meruliaceae</taxon>
        <taxon>Phlebia</taxon>
    </lineage>
</organism>
<dbReference type="AlphaFoldDB" id="L8B9H5"/>
<keyword evidence="1" id="KW-0496">Mitochondrion</keyword>
<sequence length="59" mass="6822">MNIIDPCSGQKSSSSRILGWWSWREWLFVGPQGLARKLWFYLGGSTWIRLLSVSCIFCP</sequence>
<dbReference type="GeneID" id="14469561"/>
<protein>
    <submittedName>
        <fullName evidence="1">Uncharacterized protein</fullName>
    </submittedName>
</protein>
<accession>L8B9H5</accession>
<gene>
    <name evidence="1" type="ORF">Pra_mt0319</name>
</gene>
<dbReference type="RefSeq" id="YP_007374952.1">
    <property type="nucleotide sequence ID" value="NC_020148.1"/>
</dbReference>
<proteinExistence type="predicted"/>
<dbReference type="EMBL" id="HE613568">
    <property type="protein sequence ID" value="CCF07387.1"/>
    <property type="molecule type" value="Genomic_DNA"/>
</dbReference>
<geneLocation type="mitochondrion" evidence="1"/>
<reference evidence="1" key="1">
    <citation type="journal article" date="2014" name="PLoS ONE">
        <title>Mitochondrial Genome of Phlebia radiata Is the Second Largest (156 kbp) among Fungi and Features Signs of Genome Flexibility and Recent Recombination Events.</title>
        <authorList>
            <person name="Salavirta H."/>
            <person name="Oksanen I."/>
            <person name="Kuuskeri J."/>
            <person name="Makela M."/>
            <person name="Laine P."/>
            <person name="Paulin L."/>
            <person name="Lundell T."/>
        </authorList>
    </citation>
    <scope>NUCLEOTIDE SEQUENCE</scope>
    <source>
        <strain evidence="1">79</strain>
    </source>
</reference>